<proteinExistence type="predicted"/>
<reference evidence="1 2" key="1">
    <citation type="submission" date="2015-09" db="EMBL/GenBank/DDBJ databases">
        <title>Draft genome of the parasitic nematode Teladorsagia circumcincta isolate WARC Sus (inbred).</title>
        <authorList>
            <person name="Mitreva M."/>
        </authorList>
    </citation>
    <scope>NUCLEOTIDE SEQUENCE [LARGE SCALE GENOMIC DNA]</scope>
    <source>
        <strain evidence="1 2">S</strain>
    </source>
</reference>
<keyword evidence="2" id="KW-1185">Reference proteome</keyword>
<evidence type="ECO:0000313" key="2">
    <source>
        <dbReference type="Proteomes" id="UP000230423"/>
    </source>
</evidence>
<evidence type="ECO:0000313" key="1">
    <source>
        <dbReference type="EMBL" id="PIO69872.1"/>
    </source>
</evidence>
<name>A0A2G9UJF5_TELCI</name>
<accession>A0A2G9UJF5</accession>
<sequence length="89" mass="9729">MCEHVDINGHDMWREEVDAILRGTAKDLMERGLAPTVDWTASPPSDDVVPVEKTALPAPRGPFVLSSFRLRQVFGFVSGCSSNRRGSTG</sequence>
<protein>
    <submittedName>
        <fullName evidence="1">Uncharacterized protein</fullName>
    </submittedName>
</protein>
<dbReference type="OrthoDB" id="5873755at2759"/>
<dbReference type="AlphaFoldDB" id="A0A2G9UJF5"/>
<organism evidence="1 2">
    <name type="scientific">Teladorsagia circumcincta</name>
    <name type="common">Brown stomach worm</name>
    <name type="synonym">Ostertagia circumcincta</name>
    <dbReference type="NCBI Taxonomy" id="45464"/>
    <lineage>
        <taxon>Eukaryota</taxon>
        <taxon>Metazoa</taxon>
        <taxon>Ecdysozoa</taxon>
        <taxon>Nematoda</taxon>
        <taxon>Chromadorea</taxon>
        <taxon>Rhabditida</taxon>
        <taxon>Rhabditina</taxon>
        <taxon>Rhabditomorpha</taxon>
        <taxon>Strongyloidea</taxon>
        <taxon>Trichostrongylidae</taxon>
        <taxon>Teladorsagia</taxon>
    </lineage>
</organism>
<dbReference type="Proteomes" id="UP000230423">
    <property type="component" value="Unassembled WGS sequence"/>
</dbReference>
<gene>
    <name evidence="1" type="ORF">TELCIR_08290</name>
</gene>
<dbReference type="EMBL" id="KZ346484">
    <property type="protein sequence ID" value="PIO69872.1"/>
    <property type="molecule type" value="Genomic_DNA"/>
</dbReference>